<protein>
    <recommendedName>
        <fullName evidence="12">Replication restart protein PriA</fullName>
    </recommendedName>
    <alternativeName>
        <fullName evidence="12">ATP-dependent DNA helicase PriA</fullName>
        <ecNumber evidence="12">5.6.2.4</ecNumber>
    </alternativeName>
    <alternativeName>
        <fullName evidence="12">DNA 3'-5' helicase PriA</fullName>
    </alternativeName>
</protein>
<evidence type="ECO:0000256" key="5">
    <source>
        <dbReference type="ARBA" id="ARBA00022801"/>
    </source>
</evidence>
<feature type="binding site" evidence="12">
    <location>
        <position position="431"/>
    </location>
    <ligand>
        <name>Zn(2+)</name>
        <dbReference type="ChEBI" id="CHEBI:29105"/>
        <label>1</label>
    </ligand>
</feature>
<evidence type="ECO:0000256" key="1">
    <source>
        <dbReference type="ARBA" id="ARBA00022515"/>
    </source>
</evidence>
<keyword evidence="4 12" id="KW-0547">Nucleotide-binding</keyword>
<dbReference type="EMBL" id="SDKK01000009">
    <property type="protein sequence ID" value="TYC58472.1"/>
    <property type="molecule type" value="Genomic_DNA"/>
</dbReference>
<dbReference type="Pfam" id="PF18074">
    <property type="entry name" value="PriA_C"/>
    <property type="match status" value="1"/>
</dbReference>
<feature type="domain" description="Helicase ATP-binding" evidence="13">
    <location>
        <begin position="205"/>
        <end position="372"/>
    </location>
</feature>
<evidence type="ECO:0000256" key="2">
    <source>
        <dbReference type="ARBA" id="ARBA00022705"/>
    </source>
</evidence>
<evidence type="ECO:0000313" key="15">
    <source>
        <dbReference type="Proteomes" id="UP000389128"/>
    </source>
</evidence>
<dbReference type="InterPro" id="IPR001650">
    <property type="entry name" value="Helicase_C-like"/>
</dbReference>
<comment type="cofactor">
    <cofactor evidence="12">
        <name>Zn(2+)</name>
        <dbReference type="ChEBI" id="CHEBI:29105"/>
    </cofactor>
    <text evidence="12">Binds 2 zinc ions per subunit.</text>
</comment>
<dbReference type="HAMAP" id="MF_00983">
    <property type="entry name" value="PriA"/>
    <property type="match status" value="1"/>
</dbReference>
<feature type="binding site" evidence="12">
    <location>
        <position position="461"/>
    </location>
    <ligand>
        <name>Zn(2+)</name>
        <dbReference type="ChEBI" id="CHEBI:29105"/>
        <label>2</label>
    </ligand>
</feature>
<evidence type="ECO:0000256" key="8">
    <source>
        <dbReference type="ARBA" id="ARBA00022840"/>
    </source>
</evidence>
<dbReference type="InterPro" id="IPR011545">
    <property type="entry name" value="DEAD/DEAH_box_helicase_dom"/>
</dbReference>
<feature type="binding site" evidence="12">
    <location>
        <position position="458"/>
    </location>
    <ligand>
        <name>Zn(2+)</name>
        <dbReference type="ChEBI" id="CHEBI:29105"/>
        <label>2</label>
    </ligand>
</feature>
<dbReference type="Pfam" id="PF17764">
    <property type="entry name" value="PriA_3primeBD"/>
    <property type="match status" value="1"/>
</dbReference>
<evidence type="ECO:0000259" key="13">
    <source>
        <dbReference type="PROSITE" id="PS51192"/>
    </source>
</evidence>
<dbReference type="InterPro" id="IPR005259">
    <property type="entry name" value="PriA"/>
</dbReference>
<comment type="function">
    <text evidence="12">Initiates the restart of stalled replication forks, which reloads the replicative helicase on sites other than the origin of replication. Recognizes and binds to abandoned replication forks and remodels them to uncover a helicase loading site. Promotes assembly of the primosome at these replication forks.</text>
</comment>
<dbReference type="PANTHER" id="PTHR30580:SF0">
    <property type="entry name" value="PRIMOSOMAL PROTEIN N"/>
    <property type="match status" value="1"/>
</dbReference>
<name>A0A6C2CYR1_9RHOO</name>
<evidence type="ECO:0000256" key="3">
    <source>
        <dbReference type="ARBA" id="ARBA00022723"/>
    </source>
</evidence>
<dbReference type="RefSeq" id="WP_148579172.1">
    <property type="nucleotide sequence ID" value="NZ_SDKK01000009.1"/>
</dbReference>
<dbReference type="AlphaFoldDB" id="A0A6C2CYR1"/>
<dbReference type="Pfam" id="PF00271">
    <property type="entry name" value="Helicase_C"/>
    <property type="match status" value="1"/>
</dbReference>
<evidence type="ECO:0000256" key="10">
    <source>
        <dbReference type="ARBA" id="ARBA00023235"/>
    </source>
</evidence>
<dbReference type="SUPFAM" id="SSF52540">
    <property type="entry name" value="P-loop containing nucleoside triphosphate hydrolases"/>
    <property type="match status" value="2"/>
</dbReference>
<dbReference type="Gene3D" id="3.40.1440.60">
    <property type="entry name" value="PriA, 3(prime) DNA-binding domain"/>
    <property type="match status" value="1"/>
</dbReference>
<dbReference type="GO" id="GO:0006269">
    <property type="term" value="P:DNA replication, synthesis of primer"/>
    <property type="evidence" value="ECO:0007669"/>
    <property type="project" value="UniProtKB-KW"/>
</dbReference>
<evidence type="ECO:0000313" key="14">
    <source>
        <dbReference type="EMBL" id="TYC58472.1"/>
    </source>
</evidence>
<keyword evidence="15" id="KW-1185">Reference proteome</keyword>
<dbReference type="FunFam" id="3.40.50.300:FF:000489">
    <property type="entry name" value="Primosome assembly protein PriA"/>
    <property type="match status" value="1"/>
</dbReference>
<evidence type="ECO:0000256" key="12">
    <source>
        <dbReference type="HAMAP-Rule" id="MF_00983"/>
    </source>
</evidence>
<dbReference type="InterPro" id="IPR042115">
    <property type="entry name" value="PriA_3primeBD_sf"/>
</dbReference>
<evidence type="ECO:0000256" key="7">
    <source>
        <dbReference type="ARBA" id="ARBA00022833"/>
    </source>
</evidence>
<dbReference type="CDD" id="cd17929">
    <property type="entry name" value="DEXHc_priA"/>
    <property type="match status" value="1"/>
</dbReference>
<feature type="binding site" evidence="12">
    <location>
        <position position="440"/>
    </location>
    <ligand>
        <name>Zn(2+)</name>
        <dbReference type="ChEBI" id="CHEBI:29105"/>
        <label>2</label>
    </ligand>
</feature>
<dbReference type="EC" id="5.6.2.4" evidence="12"/>
<comment type="similarity">
    <text evidence="12">Belongs to the helicase family. PriA subfamily.</text>
</comment>
<dbReference type="NCBIfam" id="NF004067">
    <property type="entry name" value="PRK05580.1-4"/>
    <property type="match status" value="1"/>
</dbReference>
<dbReference type="InterPro" id="IPR041222">
    <property type="entry name" value="PriA_3primeBD"/>
</dbReference>
<dbReference type="PANTHER" id="PTHR30580">
    <property type="entry name" value="PRIMOSOMAL PROTEIN N"/>
    <property type="match status" value="1"/>
</dbReference>
<evidence type="ECO:0000256" key="11">
    <source>
        <dbReference type="ARBA" id="ARBA00048988"/>
    </source>
</evidence>
<comment type="caution">
    <text evidence="14">The sequence shown here is derived from an EMBL/GenBank/DDBJ whole genome shotgun (WGS) entry which is preliminary data.</text>
</comment>
<dbReference type="CDD" id="cd18804">
    <property type="entry name" value="SF2_C_priA"/>
    <property type="match status" value="1"/>
</dbReference>
<feature type="binding site" evidence="12">
    <location>
        <position position="434"/>
    </location>
    <ligand>
        <name>Zn(2+)</name>
        <dbReference type="ChEBI" id="CHEBI:29105"/>
        <label>1</label>
    </ligand>
</feature>
<feature type="binding site" evidence="12">
    <location>
        <position position="471"/>
    </location>
    <ligand>
        <name>Zn(2+)</name>
        <dbReference type="ChEBI" id="CHEBI:29105"/>
        <label>1</label>
    </ligand>
</feature>
<comment type="subunit">
    <text evidence="12">Component of the replication restart primosome.</text>
</comment>
<keyword evidence="10 12" id="KW-0413">Isomerase</keyword>
<dbReference type="InterPro" id="IPR014001">
    <property type="entry name" value="Helicase_ATP-bd"/>
</dbReference>
<feature type="binding site" evidence="12">
    <location>
        <position position="474"/>
    </location>
    <ligand>
        <name>Zn(2+)</name>
        <dbReference type="ChEBI" id="CHEBI:29105"/>
        <label>1</label>
    </ligand>
</feature>
<dbReference type="GO" id="GO:0006302">
    <property type="term" value="P:double-strand break repair"/>
    <property type="evidence" value="ECO:0007669"/>
    <property type="project" value="InterPro"/>
</dbReference>
<organism evidence="14 15">
    <name type="scientific">Zoogloea oleivorans</name>
    <dbReference type="NCBI Taxonomy" id="1552750"/>
    <lineage>
        <taxon>Bacteria</taxon>
        <taxon>Pseudomonadati</taxon>
        <taxon>Pseudomonadota</taxon>
        <taxon>Betaproteobacteria</taxon>
        <taxon>Rhodocyclales</taxon>
        <taxon>Zoogloeaceae</taxon>
        <taxon>Zoogloea</taxon>
    </lineage>
</organism>
<dbReference type="GO" id="GO:0043138">
    <property type="term" value="F:3'-5' DNA helicase activity"/>
    <property type="evidence" value="ECO:0007669"/>
    <property type="project" value="UniProtKB-EC"/>
</dbReference>
<dbReference type="Pfam" id="PF00270">
    <property type="entry name" value="DEAD"/>
    <property type="match status" value="1"/>
</dbReference>
<dbReference type="GO" id="GO:0005524">
    <property type="term" value="F:ATP binding"/>
    <property type="evidence" value="ECO:0007669"/>
    <property type="project" value="UniProtKB-UniRule"/>
</dbReference>
<feature type="binding site" evidence="12">
    <location>
        <position position="443"/>
    </location>
    <ligand>
        <name>Zn(2+)</name>
        <dbReference type="ChEBI" id="CHEBI:29105"/>
        <label>2</label>
    </ligand>
</feature>
<dbReference type="GO" id="GO:0006310">
    <property type="term" value="P:DNA recombination"/>
    <property type="evidence" value="ECO:0007669"/>
    <property type="project" value="InterPro"/>
</dbReference>
<evidence type="ECO:0000256" key="9">
    <source>
        <dbReference type="ARBA" id="ARBA00023125"/>
    </source>
</evidence>
<dbReference type="InterPro" id="IPR040498">
    <property type="entry name" value="PriA_CRR"/>
</dbReference>
<reference evidence="14 15" key="1">
    <citation type="submission" date="2019-01" db="EMBL/GenBank/DDBJ databases">
        <title>Zoogloea oleivorans genome sequencing and assembly.</title>
        <authorList>
            <person name="Tancsics A."/>
            <person name="Farkas M."/>
            <person name="Kriszt B."/>
            <person name="Maroti G."/>
            <person name="Horvath B."/>
        </authorList>
    </citation>
    <scope>NUCLEOTIDE SEQUENCE [LARGE SCALE GENOMIC DNA]</scope>
    <source>
        <strain evidence="14 15">Buc</strain>
    </source>
</reference>
<dbReference type="OrthoDB" id="9759544at2"/>
<dbReference type="Gene3D" id="3.40.50.300">
    <property type="entry name" value="P-loop containing nucleotide triphosphate hydrolases"/>
    <property type="match status" value="2"/>
</dbReference>
<keyword evidence="2 12" id="KW-0235">DNA replication</keyword>
<dbReference type="PROSITE" id="PS51192">
    <property type="entry name" value="HELICASE_ATP_BIND_1"/>
    <property type="match status" value="1"/>
</dbReference>
<keyword evidence="5 12" id="KW-0378">Hydrolase</keyword>
<dbReference type="GO" id="GO:0016787">
    <property type="term" value="F:hydrolase activity"/>
    <property type="evidence" value="ECO:0007669"/>
    <property type="project" value="UniProtKB-KW"/>
</dbReference>
<sequence length="726" mass="79725">MSTAIVRVALPIPLPQSFDYTAENVSAGDLGRCVRVPFGRGEKTGLIVALPDCADLPVDRLKPVIAIQREAPALPADWLAMVEFTARYYQHPLGEVVAMALPPRLRKADAVAGAEADPLLDLTDAGRDALAASKRESRALALLRRLAEGGPCRRSLLRNEDGANPAVADALKRGWIAPCMAAEPAAMAGAPTLTDEQQAAVEIIGAEAGKFQPFLLAGVTGSGKTEVYLRLVAQAIARGEQALMLVPEIALTPQLETRVANRFPAARVVSLHSALGEAARSQGFVQAMEGRAEIVLGTRLSVFTPLPRLGLIVVDEEHDASYKQHEGVRYNARDLAIWRARQRGVPIVLGSATPSLESWHAADTGRYRRVELANRAVAITLPRVRPVDVRREKLQHGVSEHLLRAIEARLQRGEQSLVFLNRRGYAPVLSCPSCGWVSRCPHCTANMVLHLADKRLRCHHCSFDAGIPLACPDCGDQDIQPFGRGTQRLEETLGERFPDARVLRVDRDAARTRSQWEALLDKIGKGEADILVGTQMMAKGHDFPRLTFVGVLNADSSLFAADFRAPERLFQQLMQVGGRAGRGELPGEVMVQTQYPDHPLYKCLEKHDFARYAALQLEERKQARFPPYAANALLCANAPEVATSIAWLKDARAAAMPLAQAYGVQVFDPVPMRMVRLARRERAQLLVEAPARPALQAFLTEWSRHLWALKPPRELRWHLDVDPAEV</sequence>
<gene>
    <name evidence="12" type="primary">priA</name>
    <name evidence="14" type="ORF">ETQ85_11355</name>
</gene>
<dbReference type="GO" id="GO:1990077">
    <property type="term" value="C:primosome complex"/>
    <property type="evidence" value="ECO:0007669"/>
    <property type="project" value="UniProtKB-UniRule"/>
</dbReference>
<keyword evidence="6 12" id="KW-0347">Helicase</keyword>
<dbReference type="SMART" id="SM00490">
    <property type="entry name" value="HELICc"/>
    <property type="match status" value="1"/>
</dbReference>
<dbReference type="GO" id="GO:0008270">
    <property type="term" value="F:zinc ion binding"/>
    <property type="evidence" value="ECO:0007669"/>
    <property type="project" value="UniProtKB-UniRule"/>
</dbReference>
<dbReference type="GO" id="GO:0006270">
    <property type="term" value="P:DNA replication initiation"/>
    <property type="evidence" value="ECO:0007669"/>
    <property type="project" value="TreeGrafter"/>
</dbReference>
<evidence type="ECO:0000256" key="6">
    <source>
        <dbReference type="ARBA" id="ARBA00022806"/>
    </source>
</evidence>
<accession>A0A6C2CYR1</accession>
<keyword evidence="3 12" id="KW-0479">Metal-binding</keyword>
<dbReference type="InterPro" id="IPR027417">
    <property type="entry name" value="P-loop_NTPase"/>
</dbReference>
<comment type="catalytic activity">
    <reaction evidence="12">
        <text>Couples ATP hydrolysis with the unwinding of duplex DNA by translocating in the 3'-5' direction.</text>
        <dbReference type="EC" id="5.6.2.4"/>
    </reaction>
</comment>
<dbReference type="NCBIfam" id="TIGR00595">
    <property type="entry name" value="priA"/>
    <property type="match status" value="1"/>
</dbReference>
<comment type="catalytic activity">
    <reaction evidence="11 12">
        <text>ATP + H2O = ADP + phosphate + H(+)</text>
        <dbReference type="Rhea" id="RHEA:13065"/>
        <dbReference type="ChEBI" id="CHEBI:15377"/>
        <dbReference type="ChEBI" id="CHEBI:15378"/>
        <dbReference type="ChEBI" id="CHEBI:30616"/>
        <dbReference type="ChEBI" id="CHEBI:43474"/>
        <dbReference type="ChEBI" id="CHEBI:456216"/>
        <dbReference type="EC" id="5.6.2.4"/>
    </reaction>
</comment>
<dbReference type="Pfam" id="PF18319">
    <property type="entry name" value="Zn_ribbon_PriA"/>
    <property type="match status" value="1"/>
</dbReference>
<dbReference type="SMART" id="SM00487">
    <property type="entry name" value="DEXDc"/>
    <property type="match status" value="1"/>
</dbReference>
<keyword evidence="1 12" id="KW-0639">Primosome</keyword>
<dbReference type="InterPro" id="IPR041236">
    <property type="entry name" value="PriA_C"/>
</dbReference>
<dbReference type="GO" id="GO:0003677">
    <property type="term" value="F:DNA binding"/>
    <property type="evidence" value="ECO:0007669"/>
    <property type="project" value="UniProtKB-UniRule"/>
</dbReference>
<keyword evidence="9 12" id="KW-0238">DNA-binding</keyword>
<dbReference type="Proteomes" id="UP000389128">
    <property type="component" value="Unassembled WGS sequence"/>
</dbReference>
<keyword evidence="7 12" id="KW-0862">Zinc</keyword>
<proteinExistence type="inferred from homology"/>
<evidence type="ECO:0000256" key="4">
    <source>
        <dbReference type="ARBA" id="ARBA00022741"/>
    </source>
</evidence>
<keyword evidence="8 12" id="KW-0067">ATP-binding</keyword>